<comment type="caution">
    <text evidence="9">The sequence shown here is derived from an EMBL/GenBank/DDBJ whole genome shotgun (WGS) entry which is preliminary data.</text>
</comment>
<feature type="compositionally biased region" description="Low complexity" evidence="6">
    <location>
        <begin position="1"/>
        <end position="29"/>
    </location>
</feature>
<protein>
    <recommendedName>
        <fullName evidence="11">Cold shock domain-containing protein E1</fullName>
    </recommendedName>
</protein>
<dbReference type="AlphaFoldDB" id="A0A9Q0M7M0"/>
<feature type="domain" description="CSD" evidence="7">
    <location>
        <begin position="219"/>
        <end position="280"/>
    </location>
</feature>
<comment type="subcellular location">
    <subcellularLocation>
        <location evidence="1">Cytoplasm</location>
    </subcellularLocation>
</comment>
<evidence type="ECO:0000313" key="10">
    <source>
        <dbReference type="Proteomes" id="UP001142055"/>
    </source>
</evidence>
<dbReference type="PROSITE" id="PS51938">
    <property type="entry name" value="SUZ_C"/>
    <property type="match status" value="1"/>
</dbReference>
<dbReference type="InterPro" id="IPR002059">
    <property type="entry name" value="CSP_DNA-bd"/>
</dbReference>
<dbReference type="InterPro" id="IPR012340">
    <property type="entry name" value="NA-bd_OB-fold"/>
</dbReference>
<feature type="region of interest" description="Disordered" evidence="6">
    <location>
        <begin position="804"/>
        <end position="827"/>
    </location>
</feature>
<comment type="similarity">
    <text evidence="5">Belongs to the UNR family.</text>
</comment>
<dbReference type="InterPro" id="IPR019844">
    <property type="entry name" value="CSD_CS"/>
</dbReference>
<organism evidence="9 10">
    <name type="scientific">Blomia tropicalis</name>
    <name type="common">Mite</name>
    <dbReference type="NCBI Taxonomy" id="40697"/>
    <lineage>
        <taxon>Eukaryota</taxon>
        <taxon>Metazoa</taxon>
        <taxon>Ecdysozoa</taxon>
        <taxon>Arthropoda</taxon>
        <taxon>Chelicerata</taxon>
        <taxon>Arachnida</taxon>
        <taxon>Acari</taxon>
        <taxon>Acariformes</taxon>
        <taxon>Sarcoptiformes</taxon>
        <taxon>Astigmata</taxon>
        <taxon>Glycyphagoidea</taxon>
        <taxon>Echimyopodidae</taxon>
        <taxon>Blomia</taxon>
    </lineage>
</organism>
<dbReference type="PROSITE" id="PS51857">
    <property type="entry name" value="CSD_2"/>
    <property type="match status" value="2"/>
</dbReference>
<dbReference type="EMBL" id="JAPWDV010000002">
    <property type="protein sequence ID" value="KAJ6220936.1"/>
    <property type="molecule type" value="Genomic_DNA"/>
</dbReference>
<evidence type="ECO:0000256" key="4">
    <source>
        <dbReference type="ARBA" id="ARBA00022884"/>
    </source>
</evidence>
<dbReference type="PANTHER" id="PTHR12913:SF1">
    <property type="entry name" value="COLD SHOCK DOMAIN-CONTAINING PROTEIN E1"/>
    <property type="match status" value="1"/>
</dbReference>
<evidence type="ECO:0000256" key="3">
    <source>
        <dbReference type="ARBA" id="ARBA00022737"/>
    </source>
</evidence>
<sequence length="827" mass="94350">MSNNFNNFQLPNNNNPNNENNEKNTFLTNGHSDSSHFNSSAMDNQSDIFNNDIINANPNNSNLSFSKETGIIEKMLVSYGFIQCCERQARLFFHFSQYLGNVEHLKVGDAVEYEMSYDRRTGKPIAISIRKITSDDLMDKLINTERVSGEIATEVSNNREGRVAFENLGEFFFIPYTRDDIMENVFPKTGDKVTFIIVTDDSGNYRAKDLQIETSNSLKYNGQISSIKDTFGFIDRSDNLTNIFFHSSDCPNFKSLIVGDYVEFNVATRKGKELAINVVKIANNIEEMSNCVYKGQIVRYGGRPNFASGFISCPDLPNNKEIPFSDKDVKINFTLCANDFVSFQISTDRRSQTQRACNVQFLSELFNCNNTETRERGYVASLKETYGFIKCPSKEGSLIYFKLTELIDPNITLKLNDEVEFTHINDAQSKKSQAIRITILPNGTLFNIGPKSNNHKNSVQENNNYPLIDFSTDMSDVQQHTTPNKFRLNGQHGDNIWSPMEKAPYELAFRNLDLNNESFFINGHEKMYLNGDFCSKTGIIVAIKESYCFIESIDGENEYFGHESGYLEDDFEMGQTVEFSAAYLNGKWKATDIRKKQNLPRYEGELSDIYTGIVVRTIQMFNKDQPEYTGLIARTDQLHTLEIELDEATKINEKYEFSMTSFKFLKDYISVGDLVKFQVGTSVGVKKRRAFNVEVLRERIKGVICVISRTYGFVKTEIGNETRKIYFNKGEVSSSARLKMGDLVDFYLVDNKKTDKPYAIDIVKLEDGSSQQIQMNDYNADRPSMFKMNPKDKETGPKVIVIRQPKAPDGTKGFNDTRQEEMIENGN</sequence>
<dbReference type="Gene3D" id="2.40.50.140">
    <property type="entry name" value="Nucleic acid-binding proteins"/>
    <property type="match status" value="6"/>
</dbReference>
<dbReference type="PROSITE" id="PS00352">
    <property type="entry name" value="CSD_1"/>
    <property type="match status" value="1"/>
</dbReference>
<evidence type="ECO:0000259" key="7">
    <source>
        <dbReference type="PROSITE" id="PS51857"/>
    </source>
</evidence>
<evidence type="ECO:0000256" key="5">
    <source>
        <dbReference type="ARBA" id="ARBA00044751"/>
    </source>
</evidence>
<evidence type="ECO:0008006" key="11">
    <source>
        <dbReference type="Google" id="ProtNLM"/>
    </source>
</evidence>
<keyword evidence="3" id="KW-0677">Repeat</keyword>
<evidence type="ECO:0000256" key="2">
    <source>
        <dbReference type="ARBA" id="ARBA00022490"/>
    </source>
</evidence>
<dbReference type="InterPro" id="IPR024642">
    <property type="entry name" value="SUZ-C"/>
</dbReference>
<dbReference type="OMA" id="NLGACHV"/>
<feature type="compositionally biased region" description="Polar residues" evidence="6">
    <location>
        <begin position="30"/>
        <end position="41"/>
    </location>
</feature>
<keyword evidence="2" id="KW-0963">Cytoplasm</keyword>
<feature type="domain" description="SUZ-C" evidence="8">
    <location>
        <begin position="774"/>
        <end position="818"/>
    </location>
</feature>
<reference evidence="9" key="1">
    <citation type="submission" date="2022-12" db="EMBL/GenBank/DDBJ databases">
        <title>Genome assemblies of Blomia tropicalis.</title>
        <authorList>
            <person name="Cui Y."/>
        </authorList>
    </citation>
    <scope>NUCLEOTIDE SEQUENCE</scope>
    <source>
        <tissue evidence="9">Adult mites</tissue>
    </source>
</reference>
<keyword evidence="10" id="KW-1185">Reference proteome</keyword>
<feature type="domain" description="CSD" evidence="7">
    <location>
        <begin position="67"/>
        <end position="131"/>
    </location>
</feature>
<dbReference type="Pfam" id="PF12901">
    <property type="entry name" value="SUZ-C"/>
    <property type="match status" value="1"/>
</dbReference>
<evidence type="ECO:0000256" key="6">
    <source>
        <dbReference type="SAM" id="MobiDB-lite"/>
    </source>
</evidence>
<evidence type="ECO:0000256" key="1">
    <source>
        <dbReference type="ARBA" id="ARBA00004496"/>
    </source>
</evidence>
<evidence type="ECO:0000259" key="8">
    <source>
        <dbReference type="PROSITE" id="PS51938"/>
    </source>
</evidence>
<accession>A0A9Q0M7M0</accession>
<dbReference type="GO" id="GO:0003723">
    <property type="term" value="F:RNA binding"/>
    <property type="evidence" value="ECO:0007669"/>
    <property type="project" value="UniProtKB-KW"/>
</dbReference>
<dbReference type="Pfam" id="PF00313">
    <property type="entry name" value="CSD"/>
    <property type="match status" value="2"/>
</dbReference>
<dbReference type="Proteomes" id="UP001142055">
    <property type="component" value="Chromosome 2"/>
</dbReference>
<dbReference type="CDD" id="cd04458">
    <property type="entry name" value="CSP_CDS"/>
    <property type="match status" value="1"/>
</dbReference>
<evidence type="ECO:0000313" key="9">
    <source>
        <dbReference type="EMBL" id="KAJ6220936.1"/>
    </source>
</evidence>
<dbReference type="SMART" id="SM00357">
    <property type="entry name" value="CSP"/>
    <property type="match status" value="5"/>
</dbReference>
<keyword evidence="4" id="KW-0694">RNA-binding</keyword>
<dbReference type="GO" id="GO:0005737">
    <property type="term" value="C:cytoplasm"/>
    <property type="evidence" value="ECO:0007669"/>
    <property type="project" value="UniProtKB-SubCell"/>
</dbReference>
<name>A0A9Q0M7M0_BLOTA</name>
<dbReference type="SUPFAM" id="SSF50249">
    <property type="entry name" value="Nucleic acid-binding proteins"/>
    <property type="match status" value="5"/>
</dbReference>
<proteinExistence type="inferred from homology"/>
<gene>
    <name evidence="9" type="ORF">RDWZM_006748</name>
</gene>
<dbReference type="InterPro" id="IPR011129">
    <property type="entry name" value="CSD"/>
</dbReference>
<dbReference type="PANTHER" id="PTHR12913">
    <property type="entry name" value="UNR PROTEIN N-RAS UPSTREAM GENE PROTEIN"/>
    <property type="match status" value="1"/>
</dbReference>
<feature type="region of interest" description="Disordered" evidence="6">
    <location>
        <begin position="1"/>
        <end position="41"/>
    </location>
</feature>